<dbReference type="InParanoid" id="A0A1X7U1K9"/>
<evidence type="ECO:0008006" key="7">
    <source>
        <dbReference type="Google" id="ProtNLM"/>
    </source>
</evidence>
<dbReference type="GO" id="GO:0000124">
    <property type="term" value="C:SAGA complex"/>
    <property type="evidence" value="ECO:0007669"/>
    <property type="project" value="TreeGrafter"/>
</dbReference>
<dbReference type="STRING" id="400682.A0A1X7U1K9"/>
<protein>
    <recommendedName>
        <fullName evidence="7">Histone H2A/H2B/H3 domain-containing protein</fullName>
    </recommendedName>
</protein>
<evidence type="ECO:0000256" key="1">
    <source>
        <dbReference type="ARBA" id="ARBA00004123"/>
    </source>
</evidence>
<dbReference type="EnsemblMetazoa" id="Aqu2.1.21402_001">
    <property type="protein sequence ID" value="Aqu2.1.21402_001"/>
    <property type="gene ID" value="Aqu2.1.21402"/>
</dbReference>
<evidence type="ECO:0000256" key="5">
    <source>
        <dbReference type="ARBA" id="ARBA00023242"/>
    </source>
</evidence>
<dbReference type="GO" id="GO:0003713">
    <property type="term" value="F:transcription coactivator activity"/>
    <property type="evidence" value="ECO:0007669"/>
    <property type="project" value="TreeGrafter"/>
</dbReference>
<sequence length="105" mass="12084">MSFRDIFARASVREYFLTSSHSFYSTTDLQTVCQSFPSAAVNHHVLPRAFSMLADTTIYRYIVNVLEDAKLYSEYANKTEIDESDVRLAIQNRLDHSFTAPPPRE</sequence>
<dbReference type="InterPro" id="IPR051431">
    <property type="entry name" value="TFIID_subunit_9"/>
</dbReference>
<dbReference type="InterPro" id="IPR003162">
    <property type="entry name" value="TFIID-31"/>
</dbReference>
<reference evidence="6" key="1">
    <citation type="submission" date="2017-05" db="UniProtKB">
        <authorList>
            <consortium name="EnsemblMetazoa"/>
        </authorList>
    </citation>
    <scope>IDENTIFICATION</scope>
</reference>
<evidence type="ECO:0000256" key="4">
    <source>
        <dbReference type="ARBA" id="ARBA00023163"/>
    </source>
</evidence>
<dbReference type="PANTHER" id="PTHR48068">
    <property type="entry name" value="TAF9 RNA POLYMERASE II, TATA BOX-BINDING PROTEIN (TBP)-ASSOCIATED FACTOR"/>
    <property type="match status" value="1"/>
</dbReference>
<dbReference type="eggNOG" id="KOG3334">
    <property type="taxonomic scope" value="Eukaryota"/>
</dbReference>
<comment type="subcellular location">
    <subcellularLocation>
        <location evidence="1">Nucleus</location>
    </subcellularLocation>
</comment>
<keyword evidence="5" id="KW-0539">Nucleus</keyword>
<dbReference type="GO" id="GO:0046982">
    <property type="term" value="F:protein heterodimerization activity"/>
    <property type="evidence" value="ECO:0007669"/>
    <property type="project" value="InterPro"/>
</dbReference>
<organism evidence="6">
    <name type="scientific">Amphimedon queenslandica</name>
    <name type="common">Sponge</name>
    <dbReference type="NCBI Taxonomy" id="400682"/>
    <lineage>
        <taxon>Eukaryota</taxon>
        <taxon>Metazoa</taxon>
        <taxon>Porifera</taxon>
        <taxon>Demospongiae</taxon>
        <taxon>Heteroscleromorpha</taxon>
        <taxon>Haplosclerida</taxon>
        <taxon>Niphatidae</taxon>
        <taxon>Amphimedon</taxon>
    </lineage>
</organism>
<dbReference type="AlphaFoldDB" id="A0A1X7U1K9"/>
<dbReference type="SUPFAM" id="SSF47113">
    <property type="entry name" value="Histone-fold"/>
    <property type="match status" value="1"/>
</dbReference>
<evidence type="ECO:0000256" key="3">
    <source>
        <dbReference type="ARBA" id="ARBA00023015"/>
    </source>
</evidence>
<dbReference type="PANTHER" id="PTHR48068:SF4">
    <property type="entry name" value="TATA-BOX BINDING PROTEIN ASSOCIATED FACTOR 9"/>
    <property type="match status" value="1"/>
</dbReference>
<dbReference type="CDD" id="cd07979">
    <property type="entry name" value="HFD_TAF9"/>
    <property type="match status" value="1"/>
</dbReference>
<name>A0A1X7U1K9_AMPQE</name>
<dbReference type="Gene3D" id="1.10.20.10">
    <property type="entry name" value="Histone, subunit A"/>
    <property type="match status" value="1"/>
</dbReference>
<dbReference type="Pfam" id="PF02291">
    <property type="entry name" value="TFIID-31kDa"/>
    <property type="match status" value="1"/>
</dbReference>
<dbReference type="OrthoDB" id="341924at2759"/>
<dbReference type="GO" id="GO:0051123">
    <property type="term" value="P:RNA polymerase II preinitiation complex assembly"/>
    <property type="evidence" value="ECO:0007669"/>
    <property type="project" value="TreeGrafter"/>
</dbReference>
<proteinExistence type="inferred from homology"/>
<evidence type="ECO:0000256" key="2">
    <source>
        <dbReference type="ARBA" id="ARBA00007646"/>
    </source>
</evidence>
<keyword evidence="3" id="KW-0805">Transcription regulation</keyword>
<accession>A0A1X7U1K9</accession>
<dbReference type="GO" id="GO:0016251">
    <property type="term" value="F:RNA polymerase II general transcription initiation factor activity"/>
    <property type="evidence" value="ECO:0007669"/>
    <property type="project" value="TreeGrafter"/>
</dbReference>
<comment type="similarity">
    <text evidence="2">Belongs to the TAF9 family.</text>
</comment>
<dbReference type="GO" id="GO:0005669">
    <property type="term" value="C:transcription factor TFIID complex"/>
    <property type="evidence" value="ECO:0007669"/>
    <property type="project" value="TreeGrafter"/>
</dbReference>
<keyword evidence="4" id="KW-0804">Transcription</keyword>
<evidence type="ECO:0000313" key="6">
    <source>
        <dbReference type="EnsemblMetazoa" id="Aqu2.1.21402_001"/>
    </source>
</evidence>
<dbReference type="InterPro" id="IPR009072">
    <property type="entry name" value="Histone-fold"/>
</dbReference>